<protein>
    <submittedName>
        <fullName evidence="7">Glycolate oxidase</fullName>
    </submittedName>
</protein>
<dbReference type="PROSITE" id="PS51387">
    <property type="entry name" value="FAD_PCMH"/>
    <property type="match status" value="1"/>
</dbReference>
<gene>
    <name evidence="7" type="primary">glcD</name>
    <name evidence="7" type="ordered locus">IALB_0972</name>
</gene>
<keyword evidence="4" id="KW-0274">FAD</keyword>
<dbReference type="InterPro" id="IPR004113">
    <property type="entry name" value="FAD-bd_oxidored_4_C"/>
</dbReference>
<dbReference type="InterPro" id="IPR006094">
    <property type="entry name" value="Oxid_FAD_bind_N"/>
</dbReference>
<proteinExistence type="inferred from homology"/>
<dbReference type="STRING" id="945713.IALB_0972"/>
<dbReference type="eggNOG" id="COG0277">
    <property type="taxonomic scope" value="Bacteria"/>
</dbReference>
<reference evidence="7 8" key="1">
    <citation type="journal article" date="2012" name="Front. Microbiol.">
        <title>Complete genome of Ignavibacterium album, a metabolically versatile, flagellated, facultative anaerobe from the phylum Chlorobi.</title>
        <authorList>
            <person name="Liu Z."/>
            <person name="Frigaard N.-U."/>
            <person name="Vogl K."/>
            <person name="Iino T."/>
            <person name="Ohkuma M."/>
            <person name="Overmann J."/>
            <person name="Bryant D.A."/>
        </authorList>
    </citation>
    <scope>NUCLEOTIDE SEQUENCE [LARGE SCALE GENOMIC DNA]</scope>
    <source>
        <strain evidence="8">DSM 19864 / JCM 16511 / NBRC 101810 / Mat9-16</strain>
    </source>
</reference>
<dbReference type="InterPro" id="IPR016171">
    <property type="entry name" value="Vanillyl_alc_oxidase_C-sub2"/>
</dbReference>
<keyword evidence="8" id="KW-1185">Reference proteome</keyword>
<dbReference type="PANTHER" id="PTHR42934">
    <property type="entry name" value="GLYCOLATE OXIDASE SUBUNIT GLCD"/>
    <property type="match status" value="1"/>
</dbReference>
<name>I0AI77_IGNAJ</name>
<dbReference type="HOGENOM" id="CLU_017779_9_2_10"/>
<evidence type="ECO:0000256" key="5">
    <source>
        <dbReference type="ARBA" id="ARBA00023002"/>
    </source>
</evidence>
<dbReference type="InterPro" id="IPR051914">
    <property type="entry name" value="FAD-linked_OxidoTrans_Type4"/>
</dbReference>
<dbReference type="GO" id="GO:0071949">
    <property type="term" value="F:FAD binding"/>
    <property type="evidence" value="ECO:0007669"/>
    <property type="project" value="InterPro"/>
</dbReference>
<dbReference type="InterPro" id="IPR036318">
    <property type="entry name" value="FAD-bd_PCMH-like_sf"/>
</dbReference>
<dbReference type="FunFam" id="3.30.70.2740:FF:000001">
    <property type="entry name" value="D-lactate dehydrogenase mitochondrial"/>
    <property type="match status" value="1"/>
</dbReference>
<dbReference type="Pfam" id="PF02913">
    <property type="entry name" value="FAD-oxidase_C"/>
    <property type="match status" value="1"/>
</dbReference>
<comment type="similarity">
    <text evidence="2">Belongs to the FAD-binding oxidoreductase/transferase type 4 family.</text>
</comment>
<evidence type="ECO:0000256" key="2">
    <source>
        <dbReference type="ARBA" id="ARBA00008000"/>
    </source>
</evidence>
<organism evidence="7 8">
    <name type="scientific">Ignavibacterium album (strain DSM 19864 / JCM 16511 / NBRC 101810 / Mat9-16)</name>
    <dbReference type="NCBI Taxonomy" id="945713"/>
    <lineage>
        <taxon>Bacteria</taxon>
        <taxon>Pseudomonadati</taxon>
        <taxon>Ignavibacteriota</taxon>
        <taxon>Ignavibacteria</taxon>
        <taxon>Ignavibacteriales</taxon>
        <taxon>Ignavibacteriaceae</taxon>
        <taxon>Ignavibacterium</taxon>
    </lineage>
</organism>
<dbReference type="Gene3D" id="3.30.465.10">
    <property type="match status" value="1"/>
</dbReference>
<evidence type="ECO:0000256" key="3">
    <source>
        <dbReference type="ARBA" id="ARBA00022630"/>
    </source>
</evidence>
<evidence type="ECO:0000256" key="4">
    <source>
        <dbReference type="ARBA" id="ARBA00022827"/>
    </source>
</evidence>
<dbReference type="InterPro" id="IPR016164">
    <property type="entry name" value="FAD-linked_Oxase-like_C"/>
</dbReference>
<dbReference type="Proteomes" id="UP000007394">
    <property type="component" value="Chromosome"/>
</dbReference>
<dbReference type="PATRIC" id="fig|945713.3.peg.977"/>
<dbReference type="GO" id="GO:0016491">
    <property type="term" value="F:oxidoreductase activity"/>
    <property type="evidence" value="ECO:0007669"/>
    <property type="project" value="UniProtKB-KW"/>
</dbReference>
<dbReference type="Gene3D" id="3.30.70.2740">
    <property type="match status" value="1"/>
</dbReference>
<keyword evidence="3" id="KW-0285">Flavoprotein</keyword>
<dbReference type="FunFam" id="1.10.45.10:FF:000001">
    <property type="entry name" value="D-lactate dehydrogenase mitochondrial"/>
    <property type="match status" value="1"/>
</dbReference>
<dbReference type="Gene3D" id="1.10.45.10">
    <property type="entry name" value="Vanillyl-alcohol Oxidase, Chain A, domain 4"/>
    <property type="match status" value="1"/>
</dbReference>
<accession>I0AI77</accession>
<dbReference type="EMBL" id="CP003418">
    <property type="protein sequence ID" value="AFH48684.1"/>
    <property type="molecule type" value="Genomic_DNA"/>
</dbReference>
<comment type="cofactor">
    <cofactor evidence="1">
        <name>FAD</name>
        <dbReference type="ChEBI" id="CHEBI:57692"/>
    </cofactor>
</comment>
<dbReference type="InterPro" id="IPR016166">
    <property type="entry name" value="FAD-bd_PCMH"/>
</dbReference>
<sequence>MDTSVKNKIKSIVGQENYFDSFEDRLVYSYDGTPVIQQMPEAVVFPQDEEQISKILDLANNVKFNVVPRGAGTGLSGGSVPTENSIVIVMTKWNKILEIDEKNLTATVQPGVVTGVLQKEVEKLGLFYPPDPGSLNVCTIGGNVANNAGGLRGLKYGVTKNYVLGVEMILPDGKFLRTGGKNMKDVAGYNLRDFIVGSEGTLGIITKVLLKLIPKPTKSITILAYFDKLTDSAQAVSDIIAAKITPAMMEFLDNTTINCVEDYTKIGLPRNVEALLLIEVDGRGSEVKEDAETVKFILKKNKALAVREAFDEAQANILKTARRSAFSALARRMPTTILEDATVPRSELPVMIEKIVKASKMFDVMIGNFGHAGDGNLHPTALTDEREQKELDKAHRAFNYIFDEAVKLGGTITGEHGTGLAKKQFLEKVTGPVGLDMMMRIKKAIDVNNILNPGKIFSLAPKCEGALPKKREQIKNFNEQSSE</sequence>
<dbReference type="AlphaFoldDB" id="I0AI77"/>
<dbReference type="OrthoDB" id="9767256at2"/>
<dbReference type="RefSeq" id="WP_014559839.1">
    <property type="nucleotide sequence ID" value="NC_017464.1"/>
</dbReference>
<dbReference type="Pfam" id="PF01565">
    <property type="entry name" value="FAD_binding_4"/>
    <property type="match status" value="1"/>
</dbReference>
<dbReference type="PANTHER" id="PTHR42934:SF2">
    <property type="entry name" value="GLYCOLATE OXIDASE SUBUNIT GLCD"/>
    <property type="match status" value="1"/>
</dbReference>
<evidence type="ECO:0000256" key="1">
    <source>
        <dbReference type="ARBA" id="ARBA00001974"/>
    </source>
</evidence>
<keyword evidence="5" id="KW-0560">Oxidoreductase</keyword>
<dbReference type="SUPFAM" id="SSF56176">
    <property type="entry name" value="FAD-binding/transporter-associated domain-like"/>
    <property type="match status" value="1"/>
</dbReference>
<evidence type="ECO:0000313" key="7">
    <source>
        <dbReference type="EMBL" id="AFH48684.1"/>
    </source>
</evidence>
<evidence type="ECO:0000313" key="8">
    <source>
        <dbReference type="Proteomes" id="UP000007394"/>
    </source>
</evidence>
<dbReference type="InterPro" id="IPR016169">
    <property type="entry name" value="FAD-bd_PCMH_sub2"/>
</dbReference>
<dbReference type="KEGG" id="ial:IALB_0972"/>
<evidence type="ECO:0000259" key="6">
    <source>
        <dbReference type="PROSITE" id="PS51387"/>
    </source>
</evidence>
<dbReference type="SUPFAM" id="SSF55103">
    <property type="entry name" value="FAD-linked oxidases, C-terminal domain"/>
    <property type="match status" value="1"/>
</dbReference>
<feature type="domain" description="FAD-binding PCMH-type" evidence="6">
    <location>
        <begin position="36"/>
        <end position="215"/>
    </location>
</feature>